<keyword evidence="5" id="KW-1185">Reference proteome</keyword>
<dbReference type="InterPro" id="IPR009003">
    <property type="entry name" value="Peptidase_S1_PA"/>
</dbReference>
<name>A0ABR1EBC2_NECAM</name>
<dbReference type="PRINTS" id="PR00722">
    <property type="entry name" value="CHYMOTRYPSIN"/>
</dbReference>
<dbReference type="InterPro" id="IPR043504">
    <property type="entry name" value="Peptidase_S1_PA_chymotrypsin"/>
</dbReference>
<dbReference type="SMART" id="SM00020">
    <property type="entry name" value="Tryp_SPc"/>
    <property type="match status" value="1"/>
</dbReference>
<evidence type="ECO:0000256" key="1">
    <source>
        <dbReference type="ARBA" id="ARBA00023157"/>
    </source>
</evidence>
<comment type="similarity">
    <text evidence="2">Belongs to the peptidase S1 family. CLIP subfamily.</text>
</comment>
<dbReference type="PANTHER" id="PTHR24256">
    <property type="entry name" value="TRYPTASE-RELATED"/>
    <property type="match status" value="1"/>
</dbReference>
<accession>A0ABR1EBC2</accession>
<dbReference type="InterPro" id="IPR051487">
    <property type="entry name" value="Ser/Thr_Proteases_Immune/Dev"/>
</dbReference>
<evidence type="ECO:0000259" key="3">
    <source>
        <dbReference type="PROSITE" id="PS50240"/>
    </source>
</evidence>
<dbReference type="Pfam" id="PF00089">
    <property type="entry name" value="Trypsin"/>
    <property type="match status" value="1"/>
</dbReference>
<dbReference type="SUPFAM" id="SSF50494">
    <property type="entry name" value="Trypsin-like serine proteases"/>
    <property type="match status" value="1"/>
</dbReference>
<keyword evidence="1" id="KW-1015">Disulfide bond</keyword>
<organism evidence="4 5">
    <name type="scientific">Necator americanus</name>
    <name type="common">Human hookworm</name>
    <dbReference type="NCBI Taxonomy" id="51031"/>
    <lineage>
        <taxon>Eukaryota</taxon>
        <taxon>Metazoa</taxon>
        <taxon>Ecdysozoa</taxon>
        <taxon>Nematoda</taxon>
        <taxon>Chromadorea</taxon>
        <taxon>Rhabditida</taxon>
        <taxon>Rhabditina</taxon>
        <taxon>Rhabditomorpha</taxon>
        <taxon>Strongyloidea</taxon>
        <taxon>Ancylostomatidae</taxon>
        <taxon>Bunostominae</taxon>
        <taxon>Necator</taxon>
    </lineage>
</organism>
<proteinExistence type="inferred from homology"/>
<dbReference type="InterPro" id="IPR033116">
    <property type="entry name" value="TRYPSIN_SER"/>
</dbReference>
<dbReference type="PROSITE" id="PS00135">
    <property type="entry name" value="TRYPSIN_SER"/>
    <property type="match status" value="1"/>
</dbReference>
<protein>
    <recommendedName>
        <fullName evidence="3">Peptidase S1 domain-containing protein</fullName>
    </recommendedName>
</protein>
<dbReference type="EMBL" id="JAVFWL010000006">
    <property type="protein sequence ID" value="KAK6759600.1"/>
    <property type="molecule type" value="Genomic_DNA"/>
</dbReference>
<dbReference type="PROSITE" id="PS50240">
    <property type="entry name" value="TRYPSIN_DOM"/>
    <property type="match status" value="1"/>
</dbReference>
<sequence length="317" mass="35257">MIILWLVGISLAYSQNVEKSFFTHNETNYHQKQCGFHYLPSAAGKGPSFVIMGGKLVNANEYPFAVHLDNNGAFCSGVLISKHYVLTVAHCIVTLENIKQRSQICKGGHIKPERNGKIFIEPKSLKIYPGSRCPKPEFCKPKRTVYKSISAHPHPEFNLCNLENDIALIELEGDVSEEDGAPICLPEKDEKLSGTLSAVGYGYDPMAKDPLAPALRVVRFKKYSEKNGVIITIDPRRDSCKGDSGGPLFKNKNGLLTLVGITSHGGSCFLQSRERRGHYTDVRKHVNWICENSNVCHNIGDDRSGSEEYEDNDETED</sequence>
<evidence type="ECO:0000256" key="2">
    <source>
        <dbReference type="ARBA" id="ARBA00024195"/>
    </source>
</evidence>
<dbReference type="Proteomes" id="UP001303046">
    <property type="component" value="Unassembled WGS sequence"/>
</dbReference>
<evidence type="ECO:0000313" key="4">
    <source>
        <dbReference type="EMBL" id="KAK6759600.1"/>
    </source>
</evidence>
<feature type="domain" description="Peptidase S1" evidence="3">
    <location>
        <begin position="51"/>
        <end position="294"/>
    </location>
</feature>
<reference evidence="4 5" key="1">
    <citation type="submission" date="2023-08" db="EMBL/GenBank/DDBJ databases">
        <title>A Necator americanus chromosomal reference genome.</title>
        <authorList>
            <person name="Ilik V."/>
            <person name="Petrzelkova K.J."/>
            <person name="Pardy F."/>
            <person name="Fuh T."/>
            <person name="Niatou-Singa F.S."/>
            <person name="Gouil Q."/>
            <person name="Baker L."/>
            <person name="Ritchie M.E."/>
            <person name="Jex A.R."/>
            <person name="Gazzola D."/>
            <person name="Li H."/>
            <person name="Toshio Fujiwara R."/>
            <person name="Zhan B."/>
            <person name="Aroian R.V."/>
            <person name="Pafco B."/>
            <person name="Schwarz E.M."/>
        </authorList>
    </citation>
    <scope>NUCLEOTIDE SEQUENCE [LARGE SCALE GENOMIC DNA]</scope>
    <source>
        <strain evidence="4 5">Aroian</strain>
        <tissue evidence="4">Whole animal</tissue>
    </source>
</reference>
<dbReference type="Gene3D" id="2.40.10.10">
    <property type="entry name" value="Trypsin-like serine proteases"/>
    <property type="match status" value="1"/>
</dbReference>
<comment type="caution">
    <text evidence="4">The sequence shown here is derived from an EMBL/GenBank/DDBJ whole genome shotgun (WGS) entry which is preliminary data.</text>
</comment>
<dbReference type="CDD" id="cd00190">
    <property type="entry name" value="Tryp_SPc"/>
    <property type="match status" value="1"/>
</dbReference>
<evidence type="ECO:0000313" key="5">
    <source>
        <dbReference type="Proteomes" id="UP001303046"/>
    </source>
</evidence>
<gene>
    <name evidence="4" type="primary">Necator_chrX.g21440</name>
    <name evidence="4" type="ORF">RB195_021279</name>
</gene>
<dbReference type="InterPro" id="IPR001254">
    <property type="entry name" value="Trypsin_dom"/>
</dbReference>
<dbReference type="InterPro" id="IPR001314">
    <property type="entry name" value="Peptidase_S1A"/>
</dbReference>